<gene>
    <name evidence="2" type="ORF">OIU85_012630</name>
</gene>
<protein>
    <recommendedName>
        <fullName evidence="1">Reverse transcriptase zinc-binding domain-containing protein</fullName>
    </recommendedName>
</protein>
<name>A0A9Q0SE25_SALVM</name>
<sequence length="264" mass="31232">MWHDNWLPSGQRATNNYSSRTLSSTGLAWNARVADIIDRDQWCFPSGNTCIQNIWQSINFYPNSLEPDTPIWSLTASGEYTIHSAWDQMRTRKPNNNLFHILWHPLHVPRQSIILWLAARGRLRTKDRLPNITEEDGICKLCRREGESHDHLFFHYGYSKQVWDLIASKANITWPTLPWQELLSWIERRSTTKGNFHQWISFLALSSTIYHLWRERNRRIFTNSGHPPNAISKGILVQIRTQLMESPRRLDIPEIHQRTWNLRD</sequence>
<organism evidence="2 3">
    <name type="scientific">Salix viminalis</name>
    <name type="common">Common osier</name>
    <name type="synonym">Basket willow</name>
    <dbReference type="NCBI Taxonomy" id="40686"/>
    <lineage>
        <taxon>Eukaryota</taxon>
        <taxon>Viridiplantae</taxon>
        <taxon>Streptophyta</taxon>
        <taxon>Embryophyta</taxon>
        <taxon>Tracheophyta</taxon>
        <taxon>Spermatophyta</taxon>
        <taxon>Magnoliopsida</taxon>
        <taxon>eudicotyledons</taxon>
        <taxon>Gunneridae</taxon>
        <taxon>Pentapetalae</taxon>
        <taxon>rosids</taxon>
        <taxon>fabids</taxon>
        <taxon>Malpighiales</taxon>
        <taxon>Salicaceae</taxon>
        <taxon>Saliceae</taxon>
        <taxon>Salix</taxon>
    </lineage>
</organism>
<evidence type="ECO:0000259" key="1">
    <source>
        <dbReference type="Pfam" id="PF13966"/>
    </source>
</evidence>
<evidence type="ECO:0000313" key="3">
    <source>
        <dbReference type="Proteomes" id="UP001151529"/>
    </source>
</evidence>
<dbReference type="AlphaFoldDB" id="A0A9Q0SE25"/>
<keyword evidence="3" id="KW-1185">Reference proteome</keyword>
<dbReference type="InterPro" id="IPR026960">
    <property type="entry name" value="RVT-Znf"/>
</dbReference>
<evidence type="ECO:0000313" key="2">
    <source>
        <dbReference type="EMBL" id="KAJ6673638.1"/>
    </source>
</evidence>
<dbReference type="Proteomes" id="UP001151529">
    <property type="component" value="Chromosome 18"/>
</dbReference>
<dbReference type="Pfam" id="PF13966">
    <property type="entry name" value="zf-RVT"/>
    <property type="match status" value="1"/>
</dbReference>
<dbReference type="EMBL" id="JAPFFL010000017">
    <property type="protein sequence ID" value="KAJ6673638.1"/>
    <property type="molecule type" value="Genomic_DNA"/>
</dbReference>
<proteinExistence type="predicted"/>
<reference evidence="2 3" key="1">
    <citation type="journal article" date="2023" name="Int. J. Mol. Sci.">
        <title>De Novo Assembly and Annotation of 11 Diverse Shrub Willow (Salix) Genomes Reveals Novel Gene Organization in Sex-Linked Regions.</title>
        <authorList>
            <person name="Hyden B."/>
            <person name="Feng K."/>
            <person name="Yates T.B."/>
            <person name="Jawdy S."/>
            <person name="Cereghino C."/>
            <person name="Smart L.B."/>
            <person name="Muchero W."/>
        </authorList>
    </citation>
    <scope>NUCLEOTIDE SEQUENCE [LARGE SCALE GENOMIC DNA]</scope>
    <source>
        <tissue evidence="2">Shoot tip</tissue>
    </source>
</reference>
<comment type="caution">
    <text evidence="2">The sequence shown here is derived from an EMBL/GenBank/DDBJ whole genome shotgun (WGS) entry which is preliminary data.</text>
</comment>
<dbReference type="PANTHER" id="PTHR33116">
    <property type="entry name" value="REVERSE TRANSCRIPTASE ZINC-BINDING DOMAIN-CONTAINING PROTEIN-RELATED-RELATED"/>
    <property type="match status" value="1"/>
</dbReference>
<accession>A0A9Q0SE25</accession>
<dbReference type="PANTHER" id="PTHR33116:SF84">
    <property type="entry name" value="RNA-DIRECTED DNA POLYMERASE"/>
    <property type="match status" value="1"/>
</dbReference>
<dbReference type="OrthoDB" id="1748554at2759"/>
<feature type="domain" description="Reverse transcriptase zinc-binding" evidence="1">
    <location>
        <begin position="80"/>
        <end position="163"/>
    </location>
</feature>